<protein>
    <submittedName>
        <fullName evidence="1">Uncharacterized protein</fullName>
    </submittedName>
</protein>
<gene>
    <name evidence="1" type="ORF">JF886_05080</name>
</gene>
<accession>A0A934N5E8</accession>
<evidence type="ECO:0000313" key="2">
    <source>
        <dbReference type="Proteomes" id="UP000606991"/>
    </source>
</evidence>
<dbReference type="Proteomes" id="UP000606991">
    <property type="component" value="Unassembled WGS sequence"/>
</dbReference>
<comment type="caution">
    <text evidence="1">The sequence shown here is derived from an EMBL/GenBank/DDBJ whole genome shotgun (WGS) entry which is preliminary data.</text>
</comment>
<name>A0A934N5E8_9BACT</name>
<organism evidence="1 2">
    <name type="scientific">Candidatus Aeolococcus gillhamiae</name>
    <dbReference type="NCBI Taxonomy" id="3127015"/>
    <lineage>
        <taxon>Bacteria</taxon>
        <taxon>Bacillati</taxon>
        <taxon>Candidatus Dormiibacterota</taxon>
        <taxon>Candidatus Dormibacteria</taxon>
        <taxon>Candidatus Aeolococcales</taxon>
        <taxon>Candidatus Aeolococcaceae</taxon>
        <taxon>Candidatus Aeolococcus</taxon>
    </lineage>
</organism>
<evidence type="ECO:0000313" key="1">
    <source>
        <dbReference type="EMBL" id="MBJ7594229.1"/>
    </source>
</evidence>
<sequence length="225" mass="25167">MPLFKRRPTEFAAPIGTLPCTDQGCRNETATACSYRDRRGRACEMAFCPEHWSMIGGIMYCRRHAGTISAMGPGTDPSALPELENRGPSLVSWVADEIGPEIEELLRGIARSTETVKTEPEVKVVFDHKRRRRWERSWKLIEPTGISLKVALTVNEDEDDALVDVRVNSNVIARGVPPWIARRRAGLGVGGQVDKDQRELFHRFFINHIAEEITAQRTADASLSA</sequence>
<dbReference type="AlphaFoldDB" id="A0A934N5E8"/>
<reference evidence="1 2" key="1">
    <citation type="submission" date="2020-10" db="EMBL/GenBank/DDBJ databases">
        <title>Ca. Dormibacterota MAGs.</title>
        <authorList>
            <person name="Montgomery K."/>
        </authorList>
    </citation>
    <scope>NUCLEOTIDE SEQUENCE [LARGE SCALE GENOMIC DNA]</scope>
    <source>
        <strain evidence="1">SC8812_S17_18</strain>
    </source>
</reference>
<dbReference type="RefSeq" id="WP_337310237.1">
    <property type="nucleotide sequence ID" value="NZ_JAEKNS010000059.1"/>
</dbReference>
<proteinExistence type="predicted"/>
<dbReference type="EMBL" id="JAEKNS010000059">
    <property type="protein sequence ID" value="MBJ7594229.1"/>
    <property type="molecule type" value="Genomic_DNA"/>
</dbReference>